<dbReference type="Proteomes" id="UP000608955">
    <property type="component" value="Unassembled WGS sequence"/>
</dbReference>
<sequence>MTDHDRQTSQDGAPSEQARTDSAGPAVGRKQEAAAAESLRVRSSGGAEFRVGLLRAERPDAPVALVVPAMGTRARFYTPFAHGLHRRLLHVAVSGL</sequence>
<evidence type="ECO:0000313" key="2">
    <source>
        <dbReference type="EMBL" id="GHD86799.1"/>
    </source>
</evidence>
<feature type="region of interest" description="Disordered" evidence="1">
    <location>
        <begin position="1"/>
        <end position="44"/>
    </location>
</feature>
<comment type="caution">
    <text evidence="2">The sequence shown here is derived from an EMBL/GenBank/DDBJ whole genome shotgun (WGS) entry which is preliminary data.</text>
</comment>
<gene>
    <name evidence="2" type="ORF">GCM10010508_16040</name>
</gene>
<reference evidence="2" key="1">
    <citation type="journal article" date="2014" name="Int. J. Syst. Evol. Microbiol.">
        <title>Complete genome sequence of Corynebacterium casei LMG S-19264T (=DSM 44701T), isolated from a smear-ripened cheese.</title>
        <authorList>
            <consortium name="US DOE Joint Genome Institute (JGI-PGF)"/>
            <person name="Walter F."/>
            <person name="Albersmeier A."/>
            <person name="Kalinowski J."/>
            <person name="Ruckert C."/>
        </authorList>
    </citation>
    <scope>NUCLEOTIDE SEQUENCE</scope>
    <source>
        <strain evidence="2">JCM 4654</strain>
    </source>
</reference>
<evidence type="ECO:0000256" key="1">
    <source>
        <dbReference type="SAM" id="MobiDB-lite"/>
    </source>
</evidence>
<accession>A0A919CU53</accession>
<keyword evidence="3" id="KW-1185">Reference proteome</keyword>
<dbReference type="EMBL" id="BMVF01000004">
    <property type="protein sequence ID" value="GHD86799.1"/>
    <property type="molecule type" value="Genomic_DNA"/>
</dbReference>
<proteinExistence type="predicted"/>
<organism evidence="2 3">
    <name type="scientific">Streptomyces naganishii JCM 4654</name>
    <dbReference type="NCBI Taxonomy" id="1306179"/>
    <lineage>
        <taxon>Bacteria</taxon>
        <taxon>Bacillati</taxon>
        <taxon>Actinomycetota</taxon>
        <taxon>Actinomycetes</taxon>
        <taxon>Kitasatosporales</taxon>
        <taxon>Streptomycetaceae</taxon>
        <taxon>Streptomyces</taxon>
    </lineage>
</organism>
<name>A0A919CU53_9ACTN</name>
<dbReference type="RefSeq" id="WP_190177049.1">
    <property type="nucleotide sequence ID" value="NZ_BMVF01000004.1"/>
</dbReference>
<dbReference type="AlphaFoldDB" id="A0A919CU53"/>
<evidence type="ECO:0000313" key="3">
    <source>
        <dbReference type="Proteomes" id="UP000608955"/>
    </source>
</evidence>
<protein>
    <submittedName>
        <fullName evidence="2">Uncharacterized protein</fullName>
    </submittedName>
</protein>
<reference evidence="2" key="2">
    <citation type="submission" date="2020-09" db="EMBL/GenBank/DDBJ databases">
        <authorList>
            <person name="Sun Q."/>
            <person name="Ohkuma M."/>
        </authorList>
    </citation>
    <scope>NUCLEOTIDE SEQUENCE</scope>
    <source>
        <strain evidence="2">JCM 4654</strain>
    </source>
</reference>